<dbReference type="InterPro" id="IPR011992">
    <property type="entry name" value="EF-hand-dom_pair"/>
</dbReference>
<dbReference type="SUPFAM" id="SSF47473">
    <property type="entry name" value="EF-hand"/>
    <property type="match status" value="5"/>
</dbReference>
<keyword evidence="3" id="KW-0106">Calcium</keyword>
<evidence type="ECO:0000313" key="6">
    <source>
        <dbReference type="EMBL" id="ETO75951.1"/>
    </source>
</evidence>
<sequence length="1258" mass="142428">MTSAHEGPGAGAISARARDLHRKLLDRVLLRSDTQNVKDVFRRYDRERAGVLTLQQFKALVRDHDFLDTDAELLLRHMGAKDQSVSFHAFMGDVQLGTEQNYPPKNANTSNSPKKTQQLSQLPEQKKNAQPQIKSKAKGTTSKGGKPVVEVVQDPMEAIRTKLRQRVMGHSKSIREVFMEYDTDGSGFLDYEEFGRFMAKYEFESEETQIIVDYLDRDHSGTIDYDEFAAGLLFYRPPVPAPVAPGHAQAPSPPKAADKVTAQRAKPQLSQAQPVRTTKVSKETDFQHILASIRSKLDETLKKSKQKTGQSRDIRTEFDHYDVDGSNSLDHQEFGALLVGLGVKLKAAELRAILQEIDPDEEERIDFQTIVKLLNVPESKPTNNKRLKKEKQEQNRLEDEVIAIFRKYDRDGSGELGYEQFRLLMHEYGVKDDSEIDAMIDEIDVDGRGSISYSEFARAYSRRIKRSLKVDNDIFATFDKYDRDGIGQLDYTVFRRLMYEYGVKDNAEIDALIDEIDEDGSGSISSQGFKRAFDNQRIKPSLKADSEVLSTFKKCDDDGTEGEEHEFSRKARLKNSEQMNALVGKIDRNDRRIKPALANSLQRRDQASDAKNSDEIRSEKTAKKASQEENDRSARSRLVALQEQELQFMERVLRRHNSIENAFREFDHDGRNEMDFEQFRDFMGQYGITDEANISMLLKRLDADNSGTIDIHEFLSVFNAQRLARHKGGAAKSFAQDNKRQSTVATSGIAEESLVTQPLVHIGTKGVERGDKHQHAGSIHGGQGAIRRNVKAEITRDPTRISDAKSTNKTGSAARLRELEEKWIRGALAGHEFLRSAFASVDRNQDGEITRDEFRKLMNQYGIRDEGDIASLMKKLDVDGNGCIGYEEFESVFHETRVGKVPAPRRNSAAKPVAVVESKNARGARMRDLQIKWMKRVLSCHDSIESAFYQYDDDGNGELDHDEFRHFMKRYGIVKNDDIDTLIKRLDTDGSGTISFEEFSVIFNPLRINPGSTAEGISAMAAAAAEEIFDPEELESILEIERELAQRMAHQTRDLRLAFRKFDTNGNGLLEYKEFRSVLKSYRLPEMEIRKVIRHLDRDVSGFIDYKEFIAGFGSLKESGVAAPVPQKKVEKRASPEKGKAKPKTHVRRSPAKPQRSKTPLPENLKKTMLERILAIHGTVQGAFREYDLDKEGSLNEAQFVKLVLDCEFSRDEAALLLDIFDQDQSGTVEYQEFLAQLVVKGTQQSQISLKSSTSPAL</sequence>
<organism evidence="6 7">
    <name type="scientific">Phytophthora nicotianae P1976</name>
    <dbReference type="NCBI Taxonomy" id="1317066"/>
    <lineage>
        <taxon>Eukaryota</taxon>
        <taxon>Sar</taxon>
        <taxon>Stramenopiles</taxon>
        <taxon>Oomycota</taxon>
        <taxon>Peronosporomycetes</taxon>
        <taxon>Peronosporales</taxon>
        <taxon>Peronosporaceae</taxon>
        <taxon>Phytophthora</taxon>
    </lineage>
</organism>
<feature type="domain" description="EF-hand" evidence="5">
    <location>
        <begin position="865"/>
        <end position="899"/>
    </location>
</feature>
<feature type="compositionally biased region" description="Polar residues" evidence="4">
    <location>
        <begin position="268"/>
        <end position="278"/>
    </location>
</feature>
<dbReference type="PROSITE" id="PS50222">
    <property type="entry name" value="EF_HAND_2"/>
    <property type="match status" value="15"/>
</dbReference>
<feature type="domain" description="EF-hand" evidence="5">
    <location>
        <begin position="433"/>
        <end position="466"/>
    </location>
</feature>
<reference evidence="6 7" key="1">
    <citation type="submission" date="2013-11" db="EMBL/GenBank/DDBJ databases">
        <title>The Genome Sequence of Phytophthora parasitica P1976.</title>
        <authorList>
            <consortium name="The Broad Institute Genomics Platform"/>
            <person name="Russ C."/>
            <person name="Tyler B."/>
            <person name="Panabieres F."/>
            <person name="Shan W."/>
            <person name="Tripathy S."/>
            <person name="Grunwald N."/>
            <person name="Machado M."/>
            <person name="Johnson C.S."/>
            <person name="Walker B."/>
            <person name="Young S."/>
            <person name="Zeng Q."/>
            <person name="Gargeya S."/>
            <person name="Fitzgerald M."/>
            <person name="Haas B."/>
            <person name="Abouelleil A."/>
            <person name="Allen A.W."/>
            <person name="Alvarado L."/>
            <person name="Arachchi H.M."/>
            <person name="Berlin A.M."/>
            <person name="Chapman S.B."/>
            <person name="Gainer-Dewar J."/>
            <person name="Goldberg J."/>
            <person name="Griggs A."/>
            <person name="Gujja S."/>
            <person name="Hansen M."/>
            <person name="Howarth C."/>
            <person name="Imamovic A."/>
            <person name="Ireland A."/>
            <person name="Larimer J."/>
            <person name="McCowan C."/>
            <person name="Murphy C."/>
            <person name="Pearson M."/>
            <person name="Poon T.W."/>
            <person name="Priest M."/>
            <person name="Roberts A."/>
            <person name="Saif S."/>
            <person name="Shea T."/>
            <person name="Sisk P."/>
            <person name="Sykes S."/>
            <person name="Wortman J."/>
            <person name="Nusbaum C."/>
            <person name="Birren B."/>
        </authorList>
    </citation>
    <scope>NUCLEOTIDE SEQUENCE [LARGE SCALE GENOMIC DNA]</scope>
    <source>
        <strain evidence="6 7">P1976</strain>
    </source>
</reference>
<dbReference type="SMART" id="SM00054">
    <property type="entry name" value="EFh"/>
    <property type="match status" value="19"/>
</dbReference>
<protein>
    <recommendedName>
        <fullName evidence="5">EF-hand domain-containing protein</fullName>
    </recommendedName>
</protein>
<feature type="domain" description="EF-hand" evidence="5">
    <location>
        <begin position="654"/>
        <end position="689"/>
    </location>
</feature>
<feature type="domain" description="EF-hand" evidence="5">
    <location>
        <begin position="1050"/>
        <end position="1085"/>
    </location>
</feature>
<dbReference type="PROSITE" id="PS00018">
    <property type="entry name" value="EF_HAND_1"/>
    <property type="match status" value="9"/>
</dbReference>
<keyword evidence="2" id="KW-0677">Repeat</keyword>
<feature type="compositionally biased region" description="Basic and acidic residues" evidence="4">
    <location>
        <begin position="1128"/>
        <end position="1140"/>
    </location>
</feature>
<dbReference type="Pfam" id="PF13202">
    <property type="entry name" value="EF-hand_5"/>
    <property type="match status" value="1"/>
</dbReference>
<feature type="domain" description="EF-hand" evidence="5">
    <location>
        <begin position="974"/>
        <end position="1009"/>
    </location>
</feature>
<dbReference type="CDD" id="cd00051">
    <property type="entry name" value="EFh"/>
    <property type="match status" value="3"/>
</dbReference>
<proteinExistence type="predicted"/>
<feature type="compositionally biased region" description="Basic and acidic residues" evidence="4">
    <location>
        <begin position="602"/>
        <end position="634"/>
    </location>
</feature>
<comment type="caution">
    <text evidence="6">The sequence shown here is derived from an EMBL/GenBank/DDBJ whole genome shotgun (WGS) entry which is preliminary data.</text>
</comment>
<feature type="domain" description="EF-hand" evidence="5">
    <location>
        <begin position="1086"/>
        <end position="1119"/>
    </location>
</feature>
<feature type="compositionally biased region" description="Polar residues" evidence="4">
    <location>
        <begin position="98"/>
        <end position="133"/>
    </location>
</feature>
<feature type="domain" description="EF-hand" evidence="5">
    <location>
        <begin position="206"/>
        <end position="238"/>
    </location>
</feature>
<dbReference type="EMBL" id="ANJA01001613">
    <property type="protein sequence ID" value="ETO75951.1"/>
    <property type="molecule type" value="Genomic_DNA"/>
</dbReference>
<feature type="region of interest" description="Disordered" evidence="4">
    <location>
        <begin position="244"/>
        <end position="278"/>
    </location>
</feature>
<evidence type="ECO:0000256" key="1">
    <source>
        <dbReference type="ARBA" id="ARBA00022723"/>
    </source>
</evidence>
<feature type="region of interest" description="Disordered" evidence="4">
    <location>
        <begin position="597"/>
        <end position="635"/>
    </location>
</feature>
<feature type="domain" description="EF-hand" evidence="5">
    <location>
        <begin position="309"/>
        <end position="344"/>
    </location>
</feature>
<dbReference type="OrthoDB" id="26525at2759"/>
<feature type="domain" description="EF-hand" evidence="5">
    <location>
        <begin position="32"/>
        <end position="67"/>
    </location>
</feature>
<dbReference type="PANTHER" id="PTHR34524:SF6">
    <property type="entry name" value="CALCYPHOSINE LIKE"/>
    <property type="match status" value="1"/>
</dbReference>
<accession>A0A081AAP0</accession>
<gene>
    <name evidence="6" type="ORF">F444_08594</name>
</gene>
<dbReference type="Pfam" id="PF13499">
    <property type="entry name" value="EF-hand_7"/>
    <property type="match status" value="8"/>
</dbReference>
<feature type="compositionally biased region" description="Basic residues" evidence="4">
    <location>
        <begin position="1141"/>
        <end position="1151"/>
    </location>
</feature>
<feature type="domain" description="EF-hand" evidence="5">
    <location>
        <begin position="469"/>
        <end position="504"/>
    </location>
</feature>
<feature type="region of interest" description="Disordered" evidence="4">
    <location>
        <begin position="1124"/>
        <end position="1164"/>
    </location>
</feature>
<dbReference type="FunFam" id="1.10.238.10:FF:000003">
    <property type="entry name" value="Calmodulin A"/>
    <property type="match status" value="1"/>
</dbReference>
<dbReference type="InterPro" id="IPR018247">
    <property type="entry name" value="EF_Hand_1_Ca_BS"/>
</dbReference>
<keyword evidence="1" id="KW-0479">Metal-binding</keyword>
<evidence type="ECO:0000256" key="4">
    <source>
        <dbReference type="SAM" id="MobiDB-lite"/>
    </source>
</evidence>
<dbReference type="Gene3D" id="1.10.238.10">
    <property type="entry name" value="EF-hand"/>
    <property type="match status" value="9"/>
</dbReference>
<name>A0A081AAP0_PHYNI</name>
<dbReference type="AlphaFoldDB" id="A0A081AAP0"/>
<feature type="domain" description="EF-hand" evidence="5">
    <location>
        <begin position="829"/>
        <end position="864"/>
    </location>
</feature>
<dbReference type="InterPro" id="IPR002048">
    <property type="entry name" value="EF_hand_dom"/>
</dbReference>
<evidence type="ECO:0000259" key="5">
    <source>
        <dbReference type="PROSITE" id="PS50222"/>
    </source>
</evidence>
<dbReference type="GO" id="GO:0005509">
    <property type="term" value="F:calcium ion binding"/>
    <property type="evidence" value="ECO:0007669"/>
    <property type="project" value="InterPro"/>
</dbReference>
<evidence type="ECO:0000256" key="3">
    <source>
        <dbReference type="ARBA" id="ARBA00022837"/>
    </source>
</evidence>
<feature type="domain" description="EF-hand" evidence="5">
    <location>
        <begin position="939"/>
        <end position="973"/>
    </location>
</feature>
<dbReference type="PANTHER" id="PTHR34524">
    <property type="entry name" value="CALCYPHOSIN"/>
    <property type="match status" value="1"/>
</dbReference>
<dbReference type="Proteomes" id="UP000028582">
    <property type="component" value="Unassembled WGS sequence"/>
</dbReference>
<dbReference type="InterPro" id="IPR051581">
    <property type="entry name" value="Ca-bind"/>
</dbReference>
<feature type="domain" description="EF-hand" evidence="5">
    <location>
        <begin position="396"/>
        <end position="431"/>
    </location>
</feature>
<feature type="region of interest" description="Disordered" evidence="4">
    <location>
        <begin position="98"/>
        <end position="146"/>
    </location>
</feature>
<feature type="domain" description="EF-hand" evidence="5">
    <location>
        <begin position="1209"/>
        <end position="1244"/>
    </location>
</feature>
<evidence type="ECO:0000313" key="7">
    <source>
        <dbReference type="Proteomes" id="UP000028582"/>
    </source>
</evidence>
<evidence type="ECO:0000256" key="2">
    <source>
        <dbReference type="ARBA" id="ARBA00022737"/>
    </source>
</evidence>
<feature type="domain" description="EF-hand" evidence="5">
    <location>
        <begin position="169"/>
        <end position="204"/>
    </location>
</feature>